<dbReference type="EMBL" id="MFUY01000020">
    <property type="protein sequence ID" value="OGI85872.1"/>
    <property type="molecule type" value="Genomic_DNA"/>
</dbReference>
<protein>
    <submittedName>
        <fullName evidence="2">Uncharacterized protein</fullName>
    </submittedName>
</protein>
<gene>
    <name evidence="2" type="ORF">A3A05_00740</name>
</gene>
<dbReference type="AlphaFoldDB" id="A0A1F6WVG6"/>
<sequence>MNERKFLPDIPLLPEEREAIVKAGQPKLPGAPSEAHESALLAVEEGLPLLNEAGKDLKAYAGIMQSAKRKEFKSKKIHYFINNPKELTAYFDTLRILSENWKERHDEIEDYTKALLEDMEKYIDVGTLPPKAFEEWLSLMTKSEVYRPIAERVIAGLFEKARSPQALMNILYNLTEAILISSDQEVLRKGLEILVLQASFLKDLPKHYLNYMKAFLTLNNDELLRRTMEVDFATFYLASRYMPDVLKALQEQAMATLNTVEYQEFVARSTTADPEKFQRLNKYYHHKNVDENLLVMKHERRREWPYTLIIQGGRIRALMNELIAQEKGQMVNLFLPMDGKWVVSLHKLNSIVKTIQDILNEPSKGNNELRDPKFLKALFYLTPQLSPENRTRLSEDIIPLRFEINREKRHSISSRGDKIVIVDEELKALGFKSITFKVAEHAPIILTSIEVANYFFVVSINQDFEILDEKDRQLHGSFEQKAFVEHMILSHLKELMCTERVKPGNGENNGRRQTEREAEFRDRRPHLRKMPPNHAYSREALAEGLLDPLRYDLARINAERGLTKEIGQVTYVKVSSKPLPGEQPLISRAPHATDRLRKILNEKQDQNGA</sequence>
<name>A0A1F6WVG6_9BACT</name>
<dbReference type="STRING" id="1801774.A3A05_00740"/>
<proteinExistence type="predicted"/>
<organism evidence="2 3">
    <name type="scientific">Candidatus Nomurabacteria bacterium RIFCSPLOWO2_01_FULL_41_12</name>
    <dbReference type="NCBI Taxonomy" id="1801774"/>
    <lineage>
        <taxon>Bacteria</taxon>
        <taxon>Candidatus Nomuraibacteriota</taxon>
    </lineage>
</organism>
<evidence type="ECO:0000313" key="2">
    <source>
        <dbReference type="EMBL" id="OGI85872.1"/>
    </source>
</evidence>
<evidence type="ECO:0000256" key="1">
    <source>
        <dbReference type="SAM" id="MobiDB-lite"/>
    </source>
</evidence>
<accession>A0A1F6WVG6</accession>
<dbReference type="Proteomes" id="UP000176187">
    <property type="component" value="Unassembled WGS sequence"/>
</dbReference>
<evidence type="ECO:0000313" key="3">
    <source>
        <dbReference type="Proteomes" id="UP000176187"/>
    </source>
</evidence>
<feature type="compositionally biased region" description="Basic and acidic residues" evidence="1">
    <location>
        <begin position="509"/>
        <end position="522"/>
    </location>
</feature>
<feature type="region of interest" description="Disordered" evidence="1">
    <location>
        <begin position="501"/>
        <end position="535"/>
    </location>
</feature>
<comment type="caution">
    <text evidence="2">The sequence shown here is derived from an EMBL/GenBank/DDBJ whole genome shotgun (WGS) entry which is preliminary data.</text>
</comment>
<reference evidence="2 3" key="1">
    <citation type="journal article" date="2016" name="Nat. Commun.">
        <title>Thousands of microbial genomes shed light on interconnected biogeochemical processes in an aquifer system.</title>
        <authorList>
            <person name="Anantharaman K."/>
            <person name="Brown C.T."/>
            <person name="Hug L.A."/>
            <person name="Sharon I."/>
            <person name="Castelle C.J."/>
            <person name="Probst A.J."/>
            <person name="Thomas B.C."/>
            <person name="Singh A."/>
            <person name="Wilkins M.J."/>
            <person name="Karaoz U."/>
            <person name="Brodie E.L."/>
            <person name="Williams K.H."/>
            <person name="Hubbard S.S."/>
            <person name="Banfield J.F."/>
        </authorList>
    </citation>
    <scope>NUCLEOTIDE SEQUENCE [LARGE SCALE GENOMIC DNA]</scope>
</reference>